<evidence type="ECO:0000256" key="8">
    <source>
        <dbReference type="ARBA" id="ARBA00023065"/>
    </source>
</evidence>
<name>A0AA35CLY8_9FIRM</name>
<dbReference type="GO" id="GO:0042777">
    <property type="term" value="P:proton motive force-driven plasma membrane ATP synthesis"/>
    <property type="evidence" value="ECO:0007669"/>
    <property type="project" value="TreeGrafter"/>
</dbReference>
<dbReference type="Gene3D" id="1.20.120.220">
    <property type="entry name" value="ATP synthase, F0 complex, subunit A"/>
    <property type="match status" value="1"/>
</dbReference>
<comment type="function">
    <text evidence="11 12">Key component of the proton channel; it plays a direct role in the translocation of protons across the membrane.</text>
</comment>
<dbReference type="Proteomes" id="UP001163687">
    <property type="component" value="Chromosome"/>
</dbReference>
<evidence type="ECO:0000256" key="1">
    <source>
        <dbReference type="ARBA" id="ARBA00004141"/>
    </source>
</evidence>
<protein>
    <recommendedName>
        <fullName evidence="11 12">ATP synthase subunit a</fullName>
    </recommendedName>
    <alternativeName>
        <fullName evidence="11">ATP synthase F0 sector subunit a</fullName>
    </alternativeName>
    <alternativeName>
        <fullName evidence="11">F-ATPase subunit 6</fullName>
    </alternativeName>
</protein>
<keyword evidence="9 11" id="KW-0472">Membrane</keyword>
<organism evidence="13 14">
    <name type="scientific">Caldinitratiruptor microaerophilus</name>
    <dbReference type="NCBI Taxonomy" id="671077"/>
    <lineage>
        <taxon>Bacteria</taxon>
        <taxon>Bacillati</taxon>
        <taxon>Bacillota</taxon>
        <taxon>Clostridia</taxon>
        <taxon>Eubacteriales</taxon>
        <taxon>Symbiobacteriaceae</taxon>
        <taxon>Caldinitratiruptor</taxon>
    </lineage>
</organism>
<keyword evidence="3 11" id="KW-0813">Transport</keyword>
<dbReference type="SUPFAM" id="SSF81336">
    <property type="entry name" value="F1F0 ATP synthase subunit A"/>
    <property type="match status" value="1"/>
</dbReference>
<dbReference type="AlphaFoldDB" id="A0AA35CLY8"/>
<dbReference type="NCBIfam" id="TIGR01131">
    <property type="entry name" value="ATP_synt_6_or_A"/>
    <property type="match status" value="1"/>
</dbReference>
<evidence type="ECO:0000256" key="4">
    <source>
        <dbReference type="ARBA" id="ARBA00022547"/>
    </source>
</evidence>
<comment type="subcellular location">
    <subcellularLocation>
        <location evidence="11 12">Cell membrane</location>
        <topology evidence="11 12">Multi-pass membrane protein</topology>
    </subcellularLocation>
    <subcellularLocation>
        <location evidence="1">Membrane</location>
        <topology evidence="1">Multi-pass membrane protein</topology>
    </subcellularLocation>
</comment>
<keyword evidence="8 11" id="KW-0406">Ion transport</keyword>
<feature type="transmembrane region" description="Helical" evidence="11">
    <location>
        <begin position="37"/>
        <end position="54"/>
    </location>
</feature>
<evidence type="ECO:0000313" key="14">
    <source>
        <dbReference type="Proteomes" id="UP001163687"/>
    </source>
</evidence>
<feature type="transmembrane region" description="Helical" evidence="11">
    <location>
        <begin position="214"/>
        <end position="237"/>
    </location>
</feature>
<evidence type="ECO:0000256" key="11">
    <source>
        <dbReference type="HAMAP-Rule" id="MF_01393"/>
    </source>
</evidence>
<gene>
    <name evidence="11 13" type="primary">atpB</name>
    <name evidence="13" type="ORF">caldi_28590</name>
</gene>
<evidence type="ECO:0000256" key="5">
    <source>
        <dbReference type="ARBA" id="ARBA00022692"/>
    </source>
</evidence>
<dbReference type="InterPro" id="IPR000568">
    <property type="entry name" value="ATP_synth_F0_asu"/>
</dbReference>
<evidence type="ECO:0000313" key="13">
    <source>
        <dbReference type="EMBL" id="BDG61769.1"/>
    </source>
</evidence>
<keyword evidence="5 11" id="KW-0812">Transmembrane</keyword>
<dbReference type="InterPro" id="IPR035908">
    <property type="entry name" value="F0_ATP_A_sf"/>
</dbReference>
<dbReference type="PANTHER" id="PTHR42823">
    <property type="entry name" value="ATP SYNTHASE SUBUNIT A, CHLOROPLASTIC"/>
    <property type="match status" value="1"/>
</dbReference>
<keyword evidence="6 11" id="KW-0375">Hydrogen ion transport</keyword>
<dbReference type="InterPro" id="IPR023011">
    <property type="entry name" value="ATP_synth_F0_asu_AS"/>
</dbReference>
<evidence type="ECO:0000256" key="9">
    <source>
        <dbReference type="ARBA" id="ARBA00023136"/>
    </source>
</evidence>
<evidence type="ECO:0000256" key="12">
    <source>
        <dbReference type="RuleBase" id="RU000483"/>
    </source>
</evidence>
<sequence length="265" mass="28700">MTGLWTLGEAAGPAIEFHEPHMLVPALGIDNLVVGEWLVMGVLVLLAVLVNRAIRPVPRTRIQGFFEYALDFLEGWLAGFIGGRKEARKYLPLLATFFLFILLSNYSGLIPTAGQTWSFYPPTGKWGTTAGLGVVVMIAVQVISIRELGFGGWITHVLELHQGPLAILMGPLRILEEFVRPFSLSLRLFGNIFAEEVLLLIISTLAPYLAPIPIMGLSLLFGAIQAVVFTTLTAIYIGGVIEARAHLAHGDHGHGAHEAHAAAAH</sequence>
<keyword evidence="4 11" id="KW-0138">CF(0)</keyword>
<keyword evidence="7 11" id="KW-1133">Transmembrane helix</keyword>
<dbReference type="GO" id="GO:0045259">
    <property type="term" value="C:proton-transporting ATP synthase complex"/>
    <property type="evidence" value="ECO:0007669"/>
    <property type="project" value="UniProtKB-KW"/>
</dbReference>
<evidence type="ECO:0000256" key="3">
    <source>
        <dbReference type="ARBA" id="ARBA00022448"/>
    </source>
</evidence>
<dbReference type="InterPro" id="IPR045082">
    <property type="entry name" value="ATP_syn_F0_a_bact/chloroplast"/>
</dbReference>
<dbReference type="PROSITE" id="PS00449">
    <property type="entry name" value="ATPASE_A"/>
    <property type="match status" value="1"/>
</dbReference>
<proteinExistence type="inferred from homology"/>
<keyword evidence="14" id="KW-1185">Reference proteome</keyword>
<feature type="transmembrane region" description="Helical" evidence="11">
    <location>
        <begin position="90"/>
        <end position="106"/>
    </location>
</feature>
<dbReference type="CDD" id="cd00310">
    <property type="entry name" value="ATP-synt_Fo_a_6"/>
    <property type="match status" value="1"/>
</dbReference>
<dbReference type="HAMAP" id="MF_01393">
    <property type="entry name" value="ATP_synth_a_bact"/>
    <property type="match status" value="1"/>
</dbReference>
<dbReference type="EMBL" id="AP025628">
    <property type="protein sequence ID" value="BDG61769.1"/>
    <property type="molecule type" value="Genomic_DNA"/>
</dbReference>
<keyword evidence="10 11" id="KW-0066">ATP synthesis</keyword>
<dbReference type="PRINTS" id="PR00123">
    <property type="entry name" value="ATPASEA"/>
</dbReference>
<dbReference type="GO" id="GO:0005886">
    <property type="term" value="C:plasma membrane"/>
    <property type="evidence" value="ECO:0007669"/>
    <property type="project" value="UniProtKB-SubCell"/>
</dbReference>
<evidence type="ECO:0000256" key="10">
    <source>
        <dbReference type="ARBA" id="ARBA00023310"/>
    </source>
</evidence>
<keyword evidence="11" id="KW-1003">Cell membrane</keyword>
<feature type="transmembrane region" description="Helical" evidence="11">
    <location>
        <begin position="188"/>
        <end position="208"/>
    </location>
</feature>
<comment type="similarity">
    <text evidence="2 11 12">Belongs to the ATPase A chain family.</text>
</comment>
<feature type="transmembrane region" description="Helical" evidence="11">
    <location>
        <begin position="126"/>
        <end position="145"/>
    </location>
</feature>
<evidence type="ECO:0000256" key="7">
    <source>
        <dbReference type="ARBA" id="ARBA00022989"/>
    </source>
</evidence>
<dbReference type="Pfam" id="PF00119">
    <property type="entry name" value="ATP-synt_A"/>
    <property type="match status" value="1"/>
</dbReference>
<dbReference type="PANTHER" id="PTHR42823:SF3">
    <property type="entry name" value="ATP SYNTHASE SUBUNIT A, CHLOROPLASTIC"/>
    <property type="match status" value="1"/>
</dbReference>
<dbReference type="GO" id="GO:0046933">
    <property type="term" value="F:proton-transporting ATP synthase activity, rotational mechanism"/>
    <property type="evidence" value="ECO:0007669"/>
    <property type="project" value="UniProtKB-UniRule"/>
</dbReference>
<evidence type="ECO:0000256" key="6">
    <source>
        <dbReference type="ARBA" id="ARBA00022781"/>
    </source>
</evidence>
<dbReference type="KEGG" id="cmic:caldi_28590"/>
<accession>A0AA35CLY8</accession>
<reference evidence="13" key="1">
    <citation type="submission" date="2022-03" db="EMBL/GenBank/DDBJ databases">
        <title>Complete genome sequence of Caldinitratiruptor microaerophilus.</title>
        <authorList>
            <person name="Mukaiyama R."/>
            <person name="Nishiyama T."/>
            <person name="Ueda K."/>
        </authorList>
    </citation>
    <scope>NUCLEOTIDE SEQUENCE</scope>
    <source>
        <strain evidence="13">JCM 16183</strain>
    </source>
</reference>
<evidence type="ECO:0000256" key="2">
    <source>
        <dbReference type="ARBA" id="ARBA00006810"/>
    </source>
</evidence>
<dbReference type="RefSeq" id="WP_264842396.1">
    <property type="nucleotide sequence ID" value="NZ_AP025628.1"/>
</dbReference>